<dbReference type="InterPro" id="IPR011010">
    <property type="entry name" value="DNA_brk_join_enz"/>
</dbReference>
<feature type="domain" description="Tyr recombinase" evidence="5">
    <location>
        <begin position="216"/>
        <end position="393"/>
    </location>
</feature>
<evidence type="ECO:0000313" key="7">
    <source>
        <dbReference type="Proteomes" id="UP000016569"/>
    </source>
</evidence>
<dbReference type="AlphaFoldDB" id="A0A8E0KHZ7"/>
<feature type="region of interest" description="Disordered" evidence="4">
    <location>
        <begin position="83"/>
        <end position="109"/>
    </location>
</feature>
<dbReference type="InterPro" id="IPR013762">
    <property type="entry name" value="Integrase-like_cat_sf"/>
</dbReference>
<dbReference type="Pfam" id="PF13356">
    <property type="entry name" value="Arm-DNA-bind_3"/>
    <property type="match status" value="1"/>
</dbReference>
<dbReference type="GO" id="GO:0003677">
    <property type="term" value="F:DNA binding"/>
    <property type="evidence" value="ECO:0007669"/>
    <property type="project" value="InterPro"/>
</dbReference>
<dbReference type="Proteomes" id="UP000016569">
    <property type="component" value="Unassembled WGS sequence"/>
</dbReference>
<keyword evidence="3" id="KW-0233">DNA recombination</keyword>
<evidence type="ECO:0000256" key="2">
    <source>
        <dbReference type="ARBA" id="ARBA00022908"/>
    </source>
</evidence>
<evidence type="ECO:0000259" key="5">
    <source>
        <dbReference type="PROSITE" id="PS51898"/>
    </source>
</evidence>
<evidence type="ECO:0000256" key="3">
    <source>
        <dbReference type="ARBA" id="ARBA00023172"/>
    </source>
</evidence>
<accession>A0A8E0KHZ7</accession>
<evidence type="ECO:0000256" key="1">
    <source>
        <dbReference type="ARBA" id="ARBA00008857"/>
    </source>
</evidence>
<dbReference type="Gene3D" id="1.10.443.10">
    <property type="entry name" value="Intergrase catalytic core"/>
    <property type="match status" value="1"/>
</dbReference>
<organism evidence="6 7">
    <name type="scientific">Brevundimonas abyssalis TAR-001</name>
    <dbReference type="NCBI Taxonomy" id="1391729"/>
    <lineage>
        <taxon>Bacteria</taxon>
        <taxon>Pseudomonadati</taxon>
        <taxon>Pseudomonadota</taxon>
        <taxon>Alphaproteobacteria</taxon>
        <taxon>Caulobacterales</taxon>
        <taxon>Caulobacteraceae</taxon>
        <taxon>Brevundimonas</taxon>
    </lineage>
</organism>
<name>A0A8E0KHZ7_9CAUL</name>
<protein>
    <submittedName>
        <fullName evidence="6">Phage related integrase</fullName>
    </submittedName>
</protein>
<evidence type="ECO:0000313" key="6">
    <source>
        <dbReference type="EMBL" id="GAD58536.1"/>
    </source>
</evidence>
<sequence>MPDLRLPLTDKNLIGLPFARTGQYRARDTDLGGFFVLIGSRTKSFMIQADLRLDGARQTVRMKVAEVGELSSRDARAKAKALLGRIADGEDPRPPRKAPPSLPEPSTHIPTLREAWGRFRVSHLERKGRSAATVRIYKDHLERLFADWLDWPLSKLGDEPRLLATRHDQISKDNGPAIANGAMRSFRAVYNHARKTCRALPAENPSLAIDWNPEKRKDTAMGVADLSAWFTQLAQIPNPIRREFHLLMLLSGCRPEALKNVRVEDLNLRERLMHIRSPKGGTDKAFDIPLSRAMLECIFRLRRISPVIYPQSGRVWLFPSDSPSGHMEEHKEKRTVLSHWGNDLRQTYRTLAQAAEISEVDIHLLMNHALPGVNPGYITRSKLMRDHLRSAQEKLSVFLLAGIVGRGRTAPADLTRWLNSTSRTLLDDLMAVDPDVARLKAGPRAAMRRLEVQAARVAVHALPGVLIDAPSRRARRGWQTASKGLPSLTE</sequence>
<dbReference type="InterPro" id="IPR050808">
    <property type="entry name" value="Phage_Integrase"/>
</dbReference>
<dbReference type="PANTHER" id="PTHR30629">
    <property type="entry name" value="PROPHAGE INTEGRASE"/>
    <property type="match status" value="1"/>
</dbReference>
<keyword evidence="7" id="KW-1185">Reference proteome</keyword>
<comment type="caution">
    <text evidence="6">The sequence shown here is derived from an EMBL/GenBank/DDBJ whole genome shotgun (WGS) entry which is preliminary data.</text>
</comment>
<dbReference type="InterPro" id="IPR025166">
    <property type="entry name" value="Integrase_DNA_bind_dom"/>
</dbReference>
<evidence type="ECO:0000256" key="4">
    <source>
        <dbReference type="SAM" id="MobiDB-lite"/>
    </source>
</evidence>
<dbReference type="Gene3D" id="3.30.160.390">
    <property type="entry name" value="Integrase, DNA-binding domain"/>
    <property type="match status" value="1"/>
</dbReference>
<comment type="similarity">
    <text evidence="1">Belongs to the 'phage' integrase family.</text>
</comment>
<dbReference type="GO" id="GO:0015074">
    <property type="term" value="P:DNA integration"/>
    <property type="evidence" value="ECO:0007669"/>
    <property type="project" value="UniProtKB-KW"/>
</dbReference>
<proteinExistence type="inferred from homology"/>
<keyword evidence="2" id="KW-0229">DNA integration</keyword>
<dbReference type="InterPro" id="IPR038488">
    <property type="entry name" value="Integrase_DNA-bd_sf"/>
</dbReference>
<gene>
    <name evidence="6" type="ORF">MBEBAB_0786</name>
</gene>
<dbReference type="InterPro" id="IPR002104">
    <property type="entry name" value="Integrase_catalytic"/>
</dbReference>
<reference evidence="7" key="1">
    <citation type="journal article" date="2013" name="Genome Announc.">
        <title>Draft Genome Sequence of the Dimorphic Prosthecate Bacterium Brevundimonas abyssalis TAR-001T.</title>
        <authorList>
            <person name="Tsubouchi T."/>
            <person name="Nishi S."/>
            <person name="Usui K."/>
            <person name="Shimane Y."/>
            <person name="Takaki Y."/>
            <person name="Maruyama T."/>
            <person name="Hatada Y."/>
        </authorList>
    </citation>
    <scope>NUCLEOTIDE SEQUENCE [LARGE SCALE GENOMIC DNA]</scope>
    <source>
        <strain evidence="7">TAR-001</strain>
    </source>
</reference>
<dbReference type="EMBL" id="BATC01000008">
    <property type="protein sequence ID" value="GAD58536.1"/>
    <property type="molecule type" value="Genomic_DNA"/>
</dbReference>
<dbReference type="GO" id="GO:0006310">
    <property type="term" value="P:DNA recombination"/>
    <property type="evidence" value="ECO:0007669"/>
    <property type="project" value="UniProtKB-KW"/>
</dbReference>
<dbReference type="SUPFAM" id="SSF56349">
    <property type="entry name" value="DNA breaking-rejoining enzymes"/>
    <property type="match status" value="1"/>
</dbReference>
<dbReference type="PANTHER" id="PTHR30629:SF2">
    <property type="entry name" value="PROPHAGE INTEGRASE INTS-RELATED"/>
    <property type="match status" value="1"/>
</dbReference>
<dbReference type="PROSITE" id="PS51898">
    <property type="entry name" value="TYR_RECOMBINASE"/>
    <property type="match status" value="1"/>
</dbReference>